<comment type="similarity">
    <text evidence="2">Belongs to the EMC6 family.</text>
</comment>
<evidence type="ECO:0000313" key="9">
    <source>
        <dbReference type="EMBL" id="PWN18854.1"/>
    </source>
</evidence>
<evidence type="ECO:0000256" key="8">
    <source>
        <dbReference type="SAM" id="Phobius"/>
    </source>
</evidence>
<evidence type="ECO:0000256" key="4">
    <source>
        <dbReference type="ARBA" id="ARBA00022692"/>
    </source>
</evidence>
<keyword evidence="7 8" id="KW-0472">Membrane</keyword>
<keyword evidence="5" id="KW-0256">Endoplasmic reticulum</keyword>
<dbReference type="PANTHER" id="PTHR20994">
    <property type="entry name" value="ER MEMBRANE PROTEIN COMPLEX SUBUNIT 6"/>
    <property type="match status" value="1"/>
</dbReference>
<keyword evidence="4 8" id="KW-0812">Transmembrane</keyword>
<dbReference type="InterPro" id="IPR008504">
    <property type="entry name" value="Emc6"/>
</dbReference>
<feature type="transmembrane region" description="Helical" evidence="8">
    <location>
        <begin position="177"/>
        <end position="194"/>
    </location>
</feature>
<evidence type="ECO:0000256" key="7">
    <source>
        <dbReference type="ARBA" id="ARBA00023136"/>
    </source>
</evidence>
<feature type="transmembrane region" description="Helical" evidence="8">
    <location>
        <begin position="69"/>
        <end position="86"/>
    </location>
</feature>
<dbReference type="InterPro" id="IPR029008">
    <property type="entry name" value="EMC6-like"/>
</dbReference>
<dbReference type="EMBL" id="KZ819334">
    <property type="protein sequence ID" value="PWN18854.1"/>
    <property type="molecule type" value="Genomic_DNA"/>
</dbReference>
<feature type="transmembrane region" description="Helical" evidence="8">
    <location>
        <begin position="45"/>
        <end position="63"/>
    </location>
</feature>
<comment type="subcellular location">
    <subcellularLocation>
        <location evidence="1">Endoplasmic reticulum membrane</location>
        <topology evidence="1">Multi-pass membrane protein</topology>
    </subcellularLocation>
</comment>
<dbReference type="Proteomes" id="UP000245942">
    <property type="component" value="Unassembled WGS sequence"/>
</dbReference>
<keyword evidence="6 8" id="KW-1133">Transmembrane helix</keyword>
<organism evidence="9 10">
    <name type="scientific">Pseudomicrostroma glucosiphilum</name>
    <dbReference type="NCBI Taxonomy" id="1684307"/>
    <lineage>
        <taxon>Eukaryota</taxon>
        <taxon>Fungi</taxon>
        <taxon>Dikarya</taxon>
        <taxon>Basidiomycota</taxon>
        <taxon>Ustilaginomycotina</taxon>
        <taxon>Exobasidiomycetes</taxon>
        <taxon>Microstromatales</taxon>
        <taxon>Microstromatales incertae sedis</taxon>
        <taxon>Pseudomicrostroma</taxon>
    </lineage>
</organism>
<gene>
    <name evidence="9" type="ORF">BCV69DRAFT_284831</name>
</gene>
<dbReference type="OrthoDB" id="16510at2759"/>
<evidence type="ECO:0000256" key="5">
    <source>
        <dbReference type="ARBA" id="ARBA00022824"/>
    </source>
</evidence>
<evidence type="ECO:0000256" key="6">
    <source>
        <dbReference type="ARBA" id="ARBA00022989"/>
    </source>
</evidence>
<dbReference type="GeneID" id="37014918"/>
<dbReference type="GO" id="GO:0000045">
    <property type="term" value="P:autophagosome assembly"/>
    <property type="evidence" value="ECO:0007669"/>
    <property type="project" value="TreeGrafter"/>
</dbReference>
<protein>
    <recommendedName>
        <fullName evidence="3">ER membrane protein complex subunit 6</fullName>
    </recommendedName>
</protein>
<dbReference type="Pfam" id="PF07019">
    <property type="entry name" value="EMC6"/>
    <property type="match status" value="1"/>
</dbReference>
<proteinExistence type="inferred from homology"/>
<evidence type="ECO:0000256" key="2">
    <source>
        <dbReference type="ARBA" id="ARBA00009436"/>
    </source>
</evidence>
<dbReference type="RefSeq" id="XP_025346014.1">
    <property type="nucleotide sequence ID" value="XM_025493184.1"/>
</dbReference>
<evidence type="ECO:0000256" key="1">
    <source>
        <dbReference type="ARBA" id="ARBA00004477"/>
    </source>
</evidence>
<sequence>MAGMGGGGQANSAAIQAQKAREREATQLQSFYLDNIVHNNKQISYIRSISLAVAGSTAGILGLSSGPGLLFFLLSILSINALILVLPAKGTPQKYLLNPPPQSPLGFVLGIGGSVATAAAIASPGIMAYGASAVLGGAASSANARGVAREQKVVGGKEGEDMGDVAWYLLEGLKGELLSFILWWTFWTAIVHVYE</sequence>
<reference evidence="9 10" key="1">
    <citation type="journal article" date="2018" name="Mol. Biol. Evol.">
        <title>Broad Genomic Sampling Reveals a Smut Pathogenic Ancestry of the Fungal Clade Ustilaginomycotina.</title>
        <authorList>
            <person name="Kijpornyongpan T."/>
            <person name="Mondo S.J."/>
            <person name="Barry K."/>
            <person name="Sandor L."/>
            <person name="Lee J."/>
            <person name="Lipzen A."/>
            <person name="Pangilinan J."/>
            <person name="LaButti K."/>
            <person name="Hainaut M."/>
            <person name="Henrissat B."/>
            <person name="Grigoriev I.V."/>
            <person name="Spatafora J.W."/>
            <person name="Aime M.C."/>
        </authorList>
    </citation>
    <scope>NUCLEOTIDE SEQUENCE [LARGE SCALE GENOMIC DNA]</scope>
    <source>
        <strain evidence="9 10">MCA 4718</strain>
    </source>
</reference>
<accession>A0A316U200</accession>
<dbReference type="GO" id="GO:0072546">
    <property type="term" value="C:EMC complex"/>
    <property type="evidence" value="ECO:0007669"/>
    <property type="project" value="InterPro"/>
</dbReference>
<keyword evidence="10" id="KW-1185">Reference proteome</keyword>
<feature type="transmembrane region" description="Helical" evidence="8">
    <location>
        <begin position="107"/>
        <end position="131"/>
    </location>
</feature>
<name>A0A316U200_9BASI</name>
<evidence type="ECO:0000256" key="3">
    <source>
        <dbReference type="ARBA" id="ARBA00020827"/>
    </source>
</evidence>
<dbReference type="PANTHER" id="PTHR20994:SF0">
    <property type="entry name" value="ER MEMBRANE PROTEIN COMPLEX SUBUNIT 6"/>
    <property type="match status" value="1"/>
</dbReference>
<evidence type="ECO:0000313" key="10">
    <source>
        <dbReference type="Proteomes" id="UP000245942"/>
    </source>
</evidence>
<dbReference type="AlphaFoldDB" id="A0A316U200"/>
<dbReference type="STRING" id="1684307.A0A316U200"/>
<dbReference type="GO" id="GO:0034975">
    <property type="term" value="P:protein folding in endoplasmic reticulum"/>
    <property type="evidence" value="ECO:0007669"/>
    <property type="project" value="TreeGrafter"/>
</dbReference>